<feature type="domain" description="Carboxyltransferase" evidence="4">
    <location>
        <begin position="23"/>
        <end position="319"/>
    </location>
</feature>
<keyword evidence="2" id="KW-0378">Hydrolase</keyword>
<dbReference type="PANTHER" id="PTHR43309:SF3">
    <property type="entry name" value="5-OXOPROLINASE SUBUNIT C"/>
    <property type="match status" value="1"/>
</dbReference>
<name>A0AAW5ZII6_RALSL</name>
<accession>A0AAW5ZII6</accession>
<protein>
    <submittedName>
        <fullName evidence="5">Biotin-dependent carboxyltransferase family protein</fullName>
    </submittedName>
</protein>
<dbReference type="InterPro" id="IPR052708">
    <property type="entry name" value="PxpC"/>
</dbReference>
<dbReference type="Gene3D" id="2.40.100.10">
    <property type="entry name" value="Cyclophilin-like"/>
    <property type="match status" value="1"/>
</dbReference>
<dbReference type="Pfam" id="PF02626">
    <property type="entry name" value="CT_A_B"/>
    <property type="match status" value="1"/>
</dbReference>
<dbReference type="RefSeq" id="WP_042591556.1">
    <property type="nucleotide sequence ID" value="NZ_CDLW01000001.1"/>
</dbReference>
<evidence type="ECO:0000313" key="6">
    <source>
        <dbReference type="Proteomes" id="UP001144050"/>
    </source>
</evidence>
<dbReference type="NCBIfam" id="TIGR00724">
    <property type="entry name" value="urea_amlyse_rel"/>
    <property type="match status" value="1"/>
</dbReference>
<dbReference type="SMART" id="SM00797">
    <property type="entry name" value="AHS2"/>
    <property type="match status" value="1"/>
</dbReference>
<dbReference type="InterPro" id="IPR029000">
    <property type="entry name" value="Cyclophilin-like_dom_sf"/>
</dbReference>
<dbReference type="GO" id="GO:0016787">
    <property type="term" value="F:hydrolase activity"/>
    <property type="evidence" value="ECO:0007669"/>
    <property type="project" value="UniProtKB-KW"/>
</dbReference>
<gene>
    <name evidence="5" type="ORF">LBW59_04300</name>
</gene>
<reference evidence="5" key="1">
    <citation type="submission" date="2021-09" db="EMBL/GenBank/DDBJ databases">
        <title>Genomic analysis of Ralstonia spp.</title>
        <authorList>
            <person name="Aburjaile F."/>
            <person name="Ariute J.C."/>
            <person name="Pais A.K.L."/>
            <person name="Albuquerque G.M.R."/>
            <person name="Silva A.M.F."/>
            <person name="Brenig B."/>
            <person name="Azevedo V."/>
            <person name="Matiuzzi M."/>
            <person name="Ramos R."/>
            <person name="Goes-Neto A."/>
            <person name="Soares S."/>
            <person name="Iseppon A.M.B."/>
            <person name="Souza E."/>
            <person name="Gama M."/>
        </authorList>
    </citation>
    <scope>NUCLEOTIDE SEQUENCE</scope>
    <source>
        <strain evidence="5">CCRMRs91</strain>
    </source>
</reference>
<evidence type="ECO:0000256" key="1">
    <source>
        <dbReference type="ARBA" id="ARBA00022741"/>
    </source>
</evidence>
<dbReference type="InterPro" id="IPR003778">
    <property type="entry name" value="CT_A_B"/>
</dbReference>
<keyword evidence="1" id="KW-0547">Nucleotide-binding</keyword>
<organism evidence="5 6">
    <name type="scientific">Ralstonia solanacearum</name>
    <name type="common">Pseudomonas solanacearum</name>
    <dbReference type="NCBI Taxonomy" id="305"/>
    <lineage>
        <taxon>Bacteria</taxon>
        <taxon>Pseudomonadati</taxon>
        <taxon>Pseudomonadota</taxon>
        <taxon>Betaproteobacteria</taxon>
        <taxon>Burkholderiales</taxon>
        <taxon>Burkholderiaceae</taxon>
        <taxon>Ralstonia</taxon>
        <taxon>Ralstonia solanacearum species complex</taxon>
    </lineage>
</organism>
<comment type="caution">
    <text evidence="5">The sequence shown here is derived from an EMBL/GenBank/DDBJ whole genome shotgun (WGS) entry which is preliminary data.</text>
</comment>
<dbReference type="PANTHER" id="PTHR43309">
    <property type="entry name" value="5-OXOPROLINASE SUBUNIT C"/>
    <property type="match status" value="1"/>
</dbReference>
<evidence type="ECO:0000256" key="3">
    <source>
        <dbReference type="ARBA" id="ARBA00022840"/>
    </source>
</evidence>
<sequence length="340" mass="35777">MIEVLSASALATVQDLGRLGALRWGVGTSGAMDTLALAAGNLLLGNDEGAAGIEVQVFPFQVRFTQDCRFALTGADCGAQLDDRPLLPWWAHEARAGQTLRLTIPQRGPVPACRAYLCLAGGIDVPLALGSRSTQLRGAFGGFDGRALRRGDVLQAGSPGLGDGAGGVANGSGFGFGLVPPALGLPLRVDGLPAIRVLPAAEYGCYTEASQQSFWSEPWKITPQSDRYGFRLAGPTLTPLQPFEMRSHGIVPGVIQVPPSGQPIVQMREAQPSGGYPKFGTVIEADMWRLGQAPIGSQVRFIETTWDEAVAALAEVEAWLADVRRVIGLHAAFPAAKGGR</sequence>
<evidence type="ECO:0000313" key="5">
    <source>
        <dbReference type="EMBL" id="MDB0569995.1"/>
    </source>
</evidence>
<evidence type="ECO:0000256" key="2">
    <source>
        <dbReference type="ARBA" id="ARBA00022801"/>
    </source>
</evidence>
<evidence type="ECO:0000259" key="4">
    <source>
        <dbReference type="SMART" id="SM00797"/>
    </source>
</evidence>
<dbReference type="AlphaFoldDB" id="A0AAW5ZII6"/>
<dbReference type="Proteomes" id="UP001144050">
    <property type="component" value="Unassembled WGS sequence"/>
</dbReference>
<dbReference type="EMBL" id="JAIVFG010000005">
    <property type="protein sequence ID" value="MDB0569995.1"/>
    <property type="molecule type" value="Genomic_DNA"/>
</dbReference>
<keyword evidence="3" id="KW-0067">ATP-binding</keyword>
<dbReference type="GO" id="GO:0005524">
    <property type="term" value="F:ATP binding"/>
    <property type="evidence" value="ECO:0007669"/>
    <property type="project" value="UniProtKB-KW"/>
</dbReference>
<dbReference type="SUPFAM" id="SSF50891">
    <property type="entry name" value="Cyclophilin-like"/>
    <property type="match status" value="1"/>
</dbReference>
<proteinExistence type="predicted"/>